<feature type="non-terminal residue" evidence="2">
    <location>
        <position position="91"/>
    </location>
</feature>
<accession>A0A0L0F429</accession>
<evidence type="ECO:0000256" key="1">
    <source>
        <dbReference type="SAM" id="MobiDB-lite"/>
    </source>
</evidence>
<dbReference type="GeneID" id="25916605"/>
<gene>
    <name evidence="2" type="ORF">SARC_16101</name>
</gene>
<evidence type="ECO:0000313" key="3">
    <source>
        <dbReference type="Proteomes" id="UP000054560"/>
    </source>
</evidence>
<feature type="region of interest" description="Disordered" evidence="1">
    <location>
        <begin position="1"/>
        <end position="52"/>
    </location>
</feature>
<name>A0A0L0F429_9EUKA</name>
<reference evidence="2 3" key="1">
    <citation type="submission" date="2011-02" db="EMBL/GenBank/DDBJ databases">
        <title>The Genome Sequence of Sphaeroforma arctica JP610.</title>
        <authorList>
            <consortium name="The Broad Institute Genome Sequencing Platform"/>
            <person name="Russ C."/>
            <person name="Cuomo C."/>
            <person name="Young S.K."/>
            <person name="Zeng Q."/>
            <person name="Gargeya S."/>
            <person name="Alvarado L."/>
            <person name="Berlin A."/>
            <person name="Chapman S.B."/>
            <person name="Chen Z."/>
            <person name="Freedman E."/>
            <person name="Gellesch M."/>
            <person name="Goldberg J."/>
            <person name="Griggs A."/>
            <person name="Gujja S."/>
            <person name="Heilman E."/>
            <person name="Heiman D."/>
            <person name="Howarth C."/>
            <person name="Mehta T."/>
            <person name="Neiman D."/>
            <person name="Pearson M."/>
            <person name="Roberts A."/>
            <person name="Saif S."/>
            <person name="Shea T."/>
            <person name="Shenoy N."/>
            <person name="Sisk P."/>
            <person name="Stolte C."/>
            <person name="Sykes S."/>
            <person name="White J."/>
            <person name="Yandava C."/>
            <person name="Burger G."/>
            <person name="Gray M.W."/>
            <person name="Holland P.W.H."/>
            <person name="King N."/>
            <person name="Lang F.B.F."/>
            <person name="Roger A.J."/>
            <person name="Ruiz-Trillo I."/>
            <person name="Haas B."/>
            <person name="Nusbaum C."/>
            <person name="Birren B."/>
        </authorList>
    </citation>
    <scope>NUCLEOTIDE SEQUENCE [LARGE SCALE GENOMIC DNA]</scope>
    <source>
        <strain evidence="2 3">JP610</strain>
    </source>
</reference>
<evidence type="ECO:0000313" key="2">
    <source>
        <dbReference type="EMBL" id="KNC71364.1"/>
    </source>
</evidence>
<organism evidence="2 3">
    <name type="scientific">Sphaeroforma arctica JP610</name>
    <dbReference type="NCBI Taxonomy" id="667725"/>
    <lineage>
        <taxon>Eukaryota</taxon>
        <taxon>Ichthyosporea</taxon>
        <taxon>Ichthyophonida</taxon>
        <taxon>Sphaeroforma</taxon>
    </lineage>
</organism>
<dbReference type="AlphaFoldDB" id="A0A0L0F429"/>
<dbReference type="Proteomes" id="UP000054560">
    <property type="component" value="Unassembled WGS sequence"/>
</dbReference>
<dbReference type="EMBL" id="KQ248939">
    <property type="protein sequence ID" value="KNC71364.1"/>
    <property type="molecule type" value="Genomic_DNA"/>
</dbReference>
<proteinExistence type="predicted"/>
<sequence>MQESSVQLGDGPGEETIERRESTKSRRSQISQIRLQRKSKTGSMASGRFVGPITDYPTVLVDRDGIEMDDLESIAGDQQDLPEEMEMMAEQ</sequence>
<protein>
    <submittedName>
        <fullName evidence="2">Uncharacterized protein</fullName>
    </submittedName>
</protein>
<keyword evidence="3" id="KW-1185">Reference proteome</keyword>
<dbReference type="RefSeq" id="XP_014145266.1">
    <property type="nucleotide sequence ID" value="XM_014289791.1"/>
</dbReference>